<dbReference type="InterPro" id="IPR036942">
    <property type="entry name" value="Beta-barrel_TonB_sf"/>
</dbReference>
<comment type="subcellular location">
    <subcellularLocation>
        <location evidence="1">Cell outer membrane</location>
        <topology evidence="1">Multi-pass membrane protein</topology>
    </subcellularLocation>
</comment>
<dbReference type="SUPFAM" id="SSF49464">
    <property type="entry name" value="Carboxypeptidase regulatory domain-like"/>
    <property type="match status" value="1"/>
</dbReference>
<keyword evidence="10" id="KW-0675">Receptor</keyword>
<dbReference type="InterPro" id="IPR057601">
    <property type="entry name" value="Oar-like_b-barrel"/>
</dbReference>
<evidence type="ECO:0000256" key="4">
    <source>
        <dbReference type="ARBA" id="ARBA00022692"/>
    </source>
</evidence>
<keyword evidence="11" id="KW-1185">Reference proteome</keyword>
<evidence type="ECO:0000256" key="3">
    <source>
        <dbReference type="ARBA" id="ARBA00022452"/>
    </source>
</evidence>
<keyword evidence="7" id="KW-0732">Signal</keyword>
<name>A0ABW1Z8U4_9BACT</name>
<dbReference type="Gene3D" id="2.170.130.10">
    <property type="entry name" value="TonB-dependent receptor, plug domain"/>
    <property type="match status" value="1"/>
</dbReference>
<dbReference type="Pfam" id="PF07715">
    <property type="entry name" value="Plug"/>
    <property type="match status" value="1"/>
</dbReference>
<keyword evidence="4" id="KW-0812">Transmembrane</keyword>
<evidence type="ECO:0000256" key="6">
    <source>
        <dbReference type="ARBA" id="ARBA00023237"/>
    </source>
</evidence>
<keyword evidence="2" id="KW-0813">Transport</keyword>
<dbReference type="Gene3D" id="2.40.170.20">
    <property type="entry name" value="TonB-dependent receptor, beta-barrel domain"/>
    <property type="match status" value="1"/>
</dbReference>
<dbReference type="InterPro" id="IPR008969">
    <property type="entry name" value="CarboxyPept-like_regulatory"/>
</dbReference>
<feature type="domain" description="TonB-dependent transporter Oar-like beta-barrel" evidence="9">
    <location>
        <begin position="238"/>
        <end position="305"/>
    </location>
</feature>
<dbReference type="RefSeq" id="WP_263371963.1">
    <property type="nucleotide sequence ID" value="NZ_JAGSYD010000003.1"/>
</dbReference>
<proteinExistence type="predicted"/>
<reference evidence="11" key="1">
    <citation type="journal article" date="2019" name="Int. J. Syst. Evol. Microbiol.">
        <title>The Global Catalogue of Microorganisms (GCM) 10K type strain sequencing project: providing services to taxonomists for standard genome sequencing and annotation.</title>
        <authorList>
            <consortium name="The Broad Institute Genomics Platform"/>
            <consortium name="The Broad Institute Genome Sequencing Center for Infectious Disease"/>
            <person name="Wu L."/>
            <person name="Ma J."/>
        </authorList>
    </citation>
    <scope>NUCLEOTIDE SEQUENCE [LARGE SCALE GENOMIC DNA]</scope>
    <source>
        <strain evidence="11">CGMCC 1.16026</strain>
    </source>
</reference>
<protein>
    <submittedName>
        <fullName evidence="10">TonB-dependent receptor domain-containing protein</fullName>
    </submittedName>
</protein>
<organism evidence="10 11">
    <name type="scientific">Granulicella cerasi</name>
    <dbReference type="NCBI Taxonomy" id="741063"/>
    <lineage>
        <taxon>Bacteria</taxon>
        <taxon>Pseudomonadati</taxon>
        <taxon>Acidobacteriota</taxon>
        <taxon>Terriglobia</taxon>
        <taxon>Terriglobales</taxon>
        <taxon>Acidobacteriaceae</taxon>
        <taxon>Granulicella</taxon>
    </lineage>
</organism>
<dbReference type="InterPro" id="IPR037066">
    <property type="entry name" value="Plug_dom_sf"/>
</dbReference>
<comment type="caution">
    <text evidence="10">The sequence shown here is derived from an EMBL/GenBank/DDBJ whole genome shotgun (WGS) entry which is preliminary data.</text>
</comment>
<dbReference type="Proteomes" id="UP001596391">
    <property type="component" value="Unassembled WGS sequence"/>
</dbReference>
<dbReference type="SUPFAM" id="SSF56935">
    <property type="entry name" value="Porins"/>
    <property type="match status" value="1"/>
</dbReference>
<evidence type="ECO:0000256" key="5">
    <source>
        <dbReference type="ARBA" id="ARBA00023136"/>
    </source>
</evidence>
<evidence type="ECO:0000256" key="7">
    <source>
        <dbReference type="SAM" id="SignalP"/>
    </source>
</evidence>
<evidence type="ECO:0000313" key="10">
    <source>
        <dbReference type="EMBL" id="MFC6645604.1"/>
    </source>
</evidence>
<feature type="signal peptide" evidence="7">
    <location>
        <begin position="1"/>
        <end position="24"/>
    </location>
</feature>
<keyword evidence="3" id="KW-1134">Transmembrane beta strand</keyword>
<evidence type="ECO:0000313" key="11">
    <source>
        <dbReference type="Proteomes" id="UP001596391"/>
    </source>
</evidence>
<dbReference type="PANTHER" id="PTHR30069:SF46">
    <property type="entry name" value="OAR PROTEIN"/>
    <property type="match status" value="1"/>
</dbReference>
<feature type="chain" id="PRO_5047501290" evidence="7">
    <location>
        <begin position="25"/>
        <end position="1024"/>
    </location>
</feature>
<dbReference type="EMBL" id="JBHSWI010000001">
    <property type="protein sequence ID" value="MFC6645604.1"/>
    <property type="molecule type" value="Genomic_DNA"/>
</dbReference>
<dbReference type="InterPro" id="IPR012910">
    <property type="entry name" value="Plug_dom"/>
</dbReference>
<feature type="domain" description="TonB-dependent transporter Oar-like beta-barrel" evidence="9">
    <location>
        <begin position="345"/>
        <end position="926"/>
    </location>
</feature>
<dbReference type="PANTHER" id="PTHR30069">
    <property type="entry name" value="TONB-DEPENDENT OUTER MEMBRANE RECEPTOR"/>
    <property type="match status" value="1"/>
</dbReference>
<evidence type="ECO:0000256" key="1">
    <source>
        <dbReference type="ARBA" id="ARBA00004571"/>
    </source>
</evidence>
<evidence type="ECO:0000256" key="2">
    <source>
        <dbReference type="ARBA" id="ARBA00022448"/>
    </source>
</evidence>
<keyword evidence="5" id="KW-0472">Membrane</keyword>
<dbReference type="Pfam" id="PF25183">
    <property type="entry name" value="OMP_b-brl_4"/>
    <property type="match status" value="2"/>
</dbReference>
<keyword evidence="6" id="KW-0998">Cell outer membrane</keyword>
<accession>A0ABW1Z8U4</accession>
<dbReference type="Pfam" id="PF13620">
    <property type="entry name" value="CarboxypepD_reg"/>
    <property type="match status" value="1"/>
</dbReference>
<feature type="domain" description="TonB-dependent receptor plug" evidence="8">
    <location>
        <begin position="138"/>
        <end position="233"/>
    </location>
</feature>
<sequence length="1024" mass="111086">MRLARWFLSLSLLVALFIGVSARAQSVDTAGLEVDVRDPSGAKVEGATLTLTNTATHDVRVGVSGKAGVFRFVALQPGGYELLVEHAGFAQTRQTGITLSVGQASTANIALTVASSDAVVQVNADVSQIDPDRTTIGQTISQEEIDNLPSDGRNFLDFAITVPEVTTTQTTGQNSGFSVNGQRSRSNSIMIDGVENNGQLNGNVRQTLSQDAIAQFQVLTEQFPAEFGGAGGGFINVVTRAGTDKFHGTAYYFTRQQFLNSSNAFSNTNPSIYSRNDLGLSVGGPIKSNRTYFFGALEYVGLNTSKYSYIGSYASAVDGTLAAGKLIGSPVRGVDTDGYIPQSSAQTLASMRIDHRISDRDTLIGRVLYVQYLQANSTNTGGYYDLSAATSTYTHTQNYFAEWTHIFSPTLLNELHAMVAPQRLKQLPHVYGTGAAIGGVVNIGATSDFPVTLDEDHYEIDDALSKTLGRHLFKAGVQVNYIRARSYFPTNFVGYWSFYTTGNFALAAPQPYRYVQSFGNPDIHLPDTLIGGYIEDSWKATSRLTLNLGVRYDLDLQPQGFNQNANDPIQASLSHGMARDYNNFAPRVALSYAIDKKGKTVLRAGYGMFYDKNLLILARNTLQTKQQLVMTLNNSGTTTAAANTALINAFATGPYTNTASFPTTGFGAGFAPSISRSFPGTVLPIIHQMDLGIDRALTSKLVLSITGIHVEGEKLLKAANSNLAPPVILTSANQTYFGYAVSNGTTTCNGVNSSSGKSQPCYQQLNRAFYGDMRDPTTNALIRAGRLDPHYYDISITGPWGHSNYNGLRIGLQQNAWHGLTVRAGYVWARAEDDAPDFLNGALPDNPYNPKAEKSLSNEDVRNRFTGSMVYRIPYHTNRRHFTWTKAILGDWIMSGTYITGSGTPQNITVGSDMNNDGSTSTDRPFINGVIVGRNAFRGARQSSASARGQKEIRFPRGQRLTFSAEAFNLFNHYNITDFDTSWGTGQNPTARTPTSTGKPGSYYGEADAASGSRVMQLGIRYKF</sequence>
<dbReference type="InterPro" id="IPR039426">
    <property type="entry name" value="TonB-dep_rcpt-like"/>
</dbReference>
<evidence type="ECO:0000259" key="9">
    <source>
        <dbReference type="Pfam" id="PF25183"/>
    </source>
</evidence>
<evidence type="ECO:0000259" key="8">
    <source>
        <dbReference type="Pfam" id="PF07715"/>
    </source>
</evidence>
<gene>
    <name evidence="10" type="ORF">ACFQBQ_08415</name>
</gene>
<dbReference type="Gene3D" id="2.60.40.1120">
    <property type="entry name" value="Carboxypeptidase-like, regulatory domain"/>
    <property type="match status" value="1"/>
</dbReference>